<dbReference type="Proteomes" id="UP000824151">
    <property type="component" value="Unassembled WGS sequence"/>
</dbReference>
<dbReference type="AlphaFoldDB" id="A0A9D1UUN7"/>
<protein>
    <submittedName>
        <fullName evidence="1">Sulfur carrier protein ThiS</fullName>
    </submittedName>
</protein>
<evidence type="ECO:0000313" key="2">
    <source>
        <dbReference type="Proteomes" id="UP000824151"/>
    </source>
</evidence>
<dbReference type="InterPro" id="IPR016155">
    <property type="entry name" value="Mopterin_synth/thiamin_S_b"/>
</dbReference>
<dbReference type="InterPro" id="IPR012675">
    <property type="entry name" value="Beta-grasp_dom_sf"/>
</dbReference>
<dbReference type="InterPro" id="IPR010035">
    <property type="entry name" value="Thi_S"/>
</dbReference>
<dbReference type="NCBIfam" id="TIGR01683">
    <property type="entry name" value="thiS"/>
    <property type="match status" value="1"/>
</dbReference>
<accession>A0A9D1UUN7</accession>
<reference evidence="1" key="1">
    <citation type="journal article" date="2021" name="PeerJ">
        <title>Extensive microbial diversity within the chicken gut microbiome revealed by metagenomics and culture.</title>
        <authorList>
            <person name="Gilroy R."/>
            <person name="Ravi A."/>
            <person name="Getino M."/>
            <person name="Pursley I."/>
            <person name="Horton D.L."/>
            <person name="Alikhan N.F."/>
            <person name="Baker D."/>
            <person name="Gharbi K."/>
            <person name="Hall N."/>
            <person name="Watson M."/>
            <person name="Adriaenssens E.M."/>
            <person name="Foster-Nyarko E."/>
            <person name="Jarju S."/>
            <person name="Secka A."/>
            <person name="Antonio M."/>
            <person name="Oren A."/>
            <person name="Chaudhuri R.R."/>
            <person name="La Ragione R."/>
            <person name="Hildebrand F."/>
            <person name="Pallen M.J."/>
        </authorList>
    </citation>
    <scope>NUCLEOTIDE SEQUENCE</scope>
    <source>
        <strain evidence="1">ChiHejej3B27-3195</strain>
    </source>
</reference>
<sequence>MPTLTINEESATLPAGSSLVDAVAHTTGRQLSADGSPLDGKRLGVAVALGADVVPRSAWSSTTLDDGDEIEIVTAVQGG</sequence>
<proteinExistence type="predicted"/>
<dbReference type="PANTHER" id="PTHR34472:SF1">
    <property type="entry name" value="SULFUR CARRIER PROTEIN THIS"/>
    <property type="match status" value="1"/>
</dbReference>
<comment type="caution">
    <text evidence="1">The sequence shown here is derived from an EMBL/GenBank/DDBJ whole genome shotgun (WGS) entry which is preliminary data.</text>
</comment>
<gene>
    <name evidence="1" type="primary">thiS</name>
    <name evidence="1" type="ORF">H9871_11670</name>
</gene>
<dbReference type="Gene3D" id="3.10.20.30">
    <property type="match status" value="1"/>
</dbReference>
<dbReference type="EMBL" id="DXGD01000434">
    <property type="protein sequence ID" value="HIX00785.1"/>
    <property type="molecule type" value="Genomic_DNA"/>
</dbReference>
<organism evidence="1 2">
    <name type="scientific">Candidatus Nesterenkonia stercoripullorum</name>
    <dbReference type="NCBI Taxonomy" id="2838701"/>
    <lineage>
        <taxon>Bacteria</taxon>
        <taxon>Bacillati</taxon>
        <taxon>Actinomycetota</taxon>
        <taxon>Actinomycetes</taxon>
        <taxon>Micrococcales</taxon>
        <taxon>Micrococcaceae</taxon>
        <taxon>Nesterenkonia</taxon>
    </lineage>
</organism>
<dbReference type="InterPro" id="IPR003749">
    <property type="entry name" value="ThiS/MoaD-like"/>
</dbReference>
<name>A0A9D1UUN7_9MICC</name>
<evidence type="ECO:0000313" key="1">
    <source>
        <dbReference type="EMBL" id="HIX00785.1"/>
    </source>
</evidence>
<dbReference type="PANTHER" id="PTHR34472">
    <property type="entry name" value="SULFUR CARRIER PROTEIN THIS"/>
    <property type="match status" value="1"/>
</dbReference>
<reference evidence="1" key="2">
    <citation type="submission" date="2021-04" db="EMBL/GenBank/DDBJ databases">
        <authorList>
            <person name="Gilroy R."/>
        </authorList>
    </citation>
    <scope>NUCLEOTIDE SEQUENCE</scope>
    <source>
        <strain evidence="1">ChiHejej3B27-3195</strain>
    </source>
</reference>
<dbReference type="CDD" id="cd00565">
    <property type="entry name" value="Ubl_ThiS"/>
    <property type="match status" value="1"/>
</dbReference>
<dbReference type="SUPFAM" id="SSF54285">
    <property type="entry name" value="MoaD/ThiS"/>
    <property type="match status" value="1"/>
</dbReference>
<dbReference type="Pfam" id="PF02597">
    <property type="entry name" value="ThiS"/>
    <property type="match status" value="1"/>
</dbReference>